<sequence length="450" mass="52139">MDMNKKGSILAQLMAEEEDNRINTSNSNNKSDLDFITMLNKTSDNTPDKQDNGMYVNKSFTFGKNSSVEMTPPNNNTDHSRKSSLNYTPNKINPPPSNIKSNNSPTNTFRKAHRYKHSSVSINYNELLNITNKLNDEDDEKTHILVNKYLEFPTIKKVLKQFSNEQNIEIIIYLTFIGLLFLPSNNDNIKHVLILTLQTLLQTSLFTSLSITISNIIFNDDFYKLYNFDYPFGFLRFNIIQEYATNLYNCYTVMNLFFEILEITMYGGDVHSGHGHTGHQHDKEFDSGLDKRNVLEQDNLSELVIVTLIILFMGYKRNKYSLIISVTWLGMIIFDNKVMDFLSKLVMIGVLFTYLILNIKYIVKYVLKYLNMSNVYGKENLYALKIDIDQILMTDKYSLKIADINNHTCMVLIKVDSERVNIIDIDTKTKVYNCVRNKIKDKDVMLTVEL</sequence>
<protein>
    <submittedName>
        <fullName evidence="3">Uncharacterized protein</fullName>
    </submittedName>
</protein>
<keyword evidence="4" id="KW-1185">Reference proteome</keyword>
<feature type="compositionally biased region" description="Polar residues" evidence="1">
    <location>
        <begin position="64"/>
        <end position="87"/>
    </location>
</feature>
<dbReference type="Proteomes" id="UP000183365">
    <property type="component" value="Unassembled WGS sequence"/>
</dbReference>
<evidence type="ECO:0000256" key="2">
    <source>
        <dbReference type="SAM" id="Phobius"/>
    </source>
</evidence>
<dbReference type="EMBL" id="FQNF01000108">
    <property type="protein sequence ID" value="SGZ41481.1"/>
    <property type="molecule type" value="Genomic_DNA"/>
</dbReference>
<name>A0A1L0CSB4_9ASCO</name>
<keyword evidence="2" id="KW-1133">Transmembrane helix</keyword>
<dbReference type="VEuPathDB" id="FungiDB:HGUI_03682"/>
<feature type="transmembrane region" description="Helical" evidence="2">
    <location>
        <begin position="170"/>
        <end position="186"/>
    </location>
</feature>
<evidence type="ECO:0000313" key="4">
    <source>
        <dbReference type="Proteomes" id="UP000183365"/>
    </source>
</evidence>
<evidence type="ECO:0000256" key="1">
    <source>
        <dbReference type="SAM" id="MobiDB-lite"/>
    </source>
</evidence>
<reference evidence="4" key="1">
    <citation type="submission" date="2016-11" db="EMBL/GenBank/DDBJ databases">
        <authorList>
            <person name="Guldener U."/>
        </authorList>
    </citation>
    <scope>NUCLEOTIDE SEQUENCE [LARGE SCALE GENOMIC DNA]</scope>
</reference>
<evidence type="ECO:0000313" key="3">
    <source>
        <dbReference type="EMBL" id="SGZ41481.1"/>
    </source>
</evidence>
<proteinExistence type="predicted"/>
<keyword evidence="2" id="KW-0472">Membrane</keyword>
<dbReference type="OrthoDB" id="3973383at2759"/>
<feature type="region of interest" description="Disordered" evidence="1">
    <location>
        <begin position="64"/>
        <end position="104"/>
    </location>
</feature>
<feature type="transmembrane region" description="Helical" evidence="2">
    <location>
        <begin position="192"/>
        <end position="218"/>
    </location>
</feature>
<feature type="transmembrane region" description="Helical" evidence="2">
    <location>
        <begin position="320"/>
        <end position="339"/>
    </location>
</feature>
<organism evidence="3 4">
    <name type="scientific">Hanseniaspora guilliermondii</name>
    <dbReference type="NCBI Taxonomy" id="56406"/>
    <lineage>
        <taxon>Eukaryota</taxon>
        <taxon>Fungi</taxon>
        <taxon>Dikarya</taxon>
        <taxon>Ascomycota</taxon>
        <taxon>Saccharomycotina</taxon>
        <taxon>Saccharomycetes</taxon>
        <taxon>Saccharomycodales</taxon>
        <taxon>Saccharomycodaceae</taxon>
        <taxon>Hanseniaspora</taxon>
    </lineage>
</organism>
<keyword evidence="2" id="KW-0812">Transmembrane</keyword>
<accession>A0A1L0CSB4</accession>
<gene>
    <name evidence="3" type="ORF">HGUI_03682</name>
</gene>
<dbReference type="AlphaFoldDB" id="A0A1L0CSB4"/>
<feature type="transmembrane region" description="Helical" evidence="2">
    <location>
        <begin position="345"/>
        <end position="363"/>
    </location>
</feature>